<reference evidence="2 3" key="1">
    <citation type="submission" date="2019-07" db="EMBL/GenBank/DDBJ databases">
        <title>De Novo Assembly of kiwifruit Actinidia rufa.</title>
        <authorList>
            <person name="Sugita-Konishi S."/>
            <person name="Sato K."/>
            <person name="Mori E."/>
            <person name="Abe Y."/>
            <person name="Kisaki G."/>
            <person name="Hamano K."/>
            <person name="Suezawa K."/>
            <person name="Otani M."/>
            <person name="Fukuda T."/>
            <person name="Manabe T."/>
            <person name="Gomi K."/>
            <person name="Tabuchi M."/>
            <person name="Akimitsu K."/>
            <person name="Kataoka I."/>
        </authorList>
    </citation>
    <scope>NUCLEOTIDE SEQUENCE [LARGE SCALE GENOMIC DNA]</scope>
    <source>
        <strain evidence="3">cv. Fuchu</strain>
    </source>
</reference>
<proteinExistence type="predicted"/>
<sequence length="143" mass="15808">MPRWPKKVIKPNRSSFSGGRAWQGVSRAMVMPIATIILVVPNMKSSPTLMSLTLCLIAAAAVVFLYYGNSLRNVSPKTANALEQLGTACIYASFFMAVGSHLPPQFAWFPLVCFIACVTLSVVSCLRLKMKKCPFCNKFLKHY</sequence>
<keyword evidence="3" id="KW-1185">Reference proteome</keyword>
<dbReference type="Proteomes" id="UP000585474">
    <property type="component" value="Unassembled WGS sequence"/>
</dbReference>
<dbReference type="EMBL" id="BJWL01000012">
    <property type="protein sequence ID" value="GFY97733.1"/>
    <property type="molecule type" value="Genomic_DNA"/>
</dbReference>
<organism evidence="2 3">
    <name type="scientific">Actinidia rufa</name>
    <dbReference type="NCBI Taxonomy" id="165716"/>
    <lineage>
        <taxon>Eukaryota</taxon>
        <taxon>Viridiplantae</taxon>
        <taxon>Streptophyta</taxon>
        <taxon>Embryophyta</taxon>
        <taxon>Tracheophyta</taxon>
        <taxon>Spermatophyta</taxon>
        <taxon>Magnoliopsida</taxon>
        <taxon>eudicotyledons</taxon>
        <taxon>Gunneridae</taxon>
        <taxon>Pentapetalae</taxon>
        <taxon>asterids</taxon>
        <taxon>Ericales</taxon>
        <taxon>Actinidiaceae</taxon>
        <taxon>Actinidia</taxon>
    </lineage>
</organism>
<gene>
    <name evidence="2" type="ORF">Acr_12g0002740</name>
</gene>
<accession>A0A7J0FGM0</accession>
<keyword evidence="1" id="KW-0472">Membrane</keyword>
<feature type="transmembrane region" description="Helical" evidence="1">
    <location>
        <begin position="108"/>
        <end position="128"/>
    </location>
</feature>
<keyword evidence="1" id="KW-0812">Transmembrane</keyword>
<name>A0A7J0FGM0_9ERIC</name>
<dbReference type="AlphaFoldDB" id="A0A7J0FGM0"/>
<keyword evidence="1" id="KW-1133">Transmembrane helix</keyword>
<evidence type="ECO:0000313" key="3">
    <source>
        <dbReference type="Proteomes" id="UP000585474"/>
    </source>
</evidence>
<dbReference type="OrthoDB" id="1736465at2759"/>
<evidence type="ECO:0000256" key="1">
    <source>
        <dbReference type="SAM" id="Phobius"/>
    </source>
</evidence>
<feature type="transmembrane region" description="Helical" evidence="1">
    <location>
        <begin position="21"/>
        <end position="43"/>
    </location>
</feature>
<comment type="caution">
    <text evidence="2">The sequence shown here is derived from an EMBL/GenBank/DDBJ whole genome shotgun (WGS) entry which is preliminary data.</text>
</comment>
<feature type="transmembrane region" description="Helical" evidence="1">
    <location>
        <begin position="49"/>
        <end position="69"/>
    </location>
</feature>
<protein>
    <submittedName>
        <fullName evidence="2">Uncharacterized protein</fullName>
    </submittedName>
</protein>
<feature type="transmembrane region" description="Helical" evidence="1">
    <location>
        <begin position="81"/>
        <end position="102"/>
    </location>
</feature>
<evidence type="ECO:0000313" key="2">
    <source>
        <dbReference type="EMBL" id="GFY97733.1"/>
    </source>
</evidence>